<evidence type="ECO:0000313" key="1">
    <source>
        <dbReference type="EMBL" id="GHI11767.1"/>
    </source>
</evidence>
<keyword evidence="2" id="KW-1185">Reference proteome</keyword>
<reference evidence="2" key="1">
    <citation type="submission" date="2020-09" db="EMBL/GenBank/DDBJ databases">
        <title>Whole genome shotgun sequence of Streptomyces cinnamonensis NBRC 15873.</title>
        <authorList>
            <person name="Komaki H."/>
            <person name="Tamura T."/>
        </authorList>
    </citation>
    <scope>NUCLEOTIDE SEQUENCE [LARGE SCALE GENOMIC DNA]</scope>
    <source>
        <strain evidence="2">NBRC 15873</strain>
    </source>
</reference>
<gene>
    <name evidence="1" type="ORF">Scinn_12300</name>
</gene>
<name>A0ABQ3NG52_STRVG</name>
<protein>
    <submittedName>
        <fullName evidence="1">Uncharacterized protein</fullName>
    </submittedName>
</protein>
<sequence>MESYAHPPAEDPLFGTVTVELDHEAGTLVVHGDGVPRAEVRRVGGAEAESHVPIGTRDPERLVMDVGGAEVGLRPAKGFLTRGSYRVDVGEHRFVPVSLDGSRLSRGGVVLGVFVSTGDGRVSAEWQDGRPEAYDAAVGYALAAAFGTGAEPMWKLTLDAVLELWP</sequence>
<evidence type="ECO:0000313" key="2">
    <source>
        <dbReference type="Proteomes" id="UP000660554"/>
    </source>
</evidence>
<proteinExistence type="predicted"/>
<dbReference type="Proteomes" id="UP000660554">
    <property type="component" value="Unassembled WGS sequence"/>
</dbReference>
<dbReference type="RefSeq" id="WP_030650703.1">
    <property type="nucleotide sequence ID" value="NZ_JBHWAZ010000019.1"/>
</dbReference>
<accession>A0ABQ3NG52</accession>
<comment type="caution">
    <text evidence="1">The sequence shown here is derived from an EMBL/GenBank/DDBJ whole genome shotgun (WGS) entry which is preliminary data.</text>
</comment>
<organism evidence="1 2">
    <name type="scientific">Streptomyces virginiae</name>
    <name type="common">Streptomyces cinnamonensis</name>
    <dbReference type="NCBI Taxonomy" id="1961"/>
    <lineage>
        <taxon>Bacteria</taxon>
        <taxon>Bacillati</taxon>
        <taxon>Actinomycetota</taxon>
        <taxon>Actinomycetes</taxon>
        <taxon>Kitasatosporales</taxon>
        <taxon>Streptomycetaceae</taxon>
        <taxon>Streptomyces</taxon>
    </lineage>
</organism>
<dbReference type="EMBL" id="BNDV01000002">
    <property type="protein sequence ID" value="GHI11767.1"/>
    <property type="molecule type" value="Genomic_DNA"/>
</dbReference>